<keyword evidence="1" id="KW-0812">Transmembrane</keyword>
<dbReference type="NCBIfam" id="TIGR01167">
    <property type="entry name" value="LPXTG_anchor"/>
    <property type="match status" value="1"/>
</dbReference>
<evidence type="ECO:0000313" key="3">
    <source>
        <dbReference type="Proteomes" id="UP001336314"/>
    </source>
</evidence>
<sequence length="66" mass="6953">MQRIIGIAALVAGAILLYFAYTEYNSTASQITEAITGNPTDNTVLYLIGGVVAVIIGLGLLLRKGR</sequence>
<comment type="caution">
    <text evidence="2">The sequence shown here is derived from an EMBL/GenBank/DDBJ whole genome shotgun (WGS) entry which is preliminary data.</text>
</comment>
<evidence type="ECO:0000313" key="2">
    <source>
        <dbReference type="EMBL" id="MEE2001443.1"/>
    </source>
</evidence>
<dbReference type="EMBL" id="JAUHLI010000007">
    <property type="protein sequence ID" value="MEE2001443.1"/>
    <property type="molecule type" value="Genomic_DNA"/>
</dbReference>
<name>A0ABU7J531_9GAMM</name>
<dbReference type="Proteomes" id="UP001336314">
    <property type="component" value="Unassembled WGS sequence"/>
</dbReference>
<keyword evidence="1" id="KW-1133">Transmembrane helix</keyword>
<evidence type="ECO:0000256" key="1">
    <source>
        <dbReference type="SAM" id="Phobius"/>
    </source>
</evidence>
<feature type="transmembrane region" description="Helical" evidence="1">
    <location>
        <begin position="7"/>
        <end position="24"/>
    </location>
</feature>
<dbReference type="InterPro" id="IPR021521">
    <property type="entry name" value="DUF3185"/>
</dbReference>
<dbReference type="Pfam" id="PF11381">
    <property type="entry name" value="DUF3185"/>
    <property type="match status" value="1"/>
</dbReference>
<feature type="transmembrane region" description="Helical" evidence="1">
    <location>
        <begin position="44"/>
        <end position="62"/>
    </location>
</feature>
<keyword evidence="1" id="KW-0472">Membrane</keyword>
<reference evidence="2 3" key="1">
    <citation type="submission" date="2023-07" db="EMBL/GenBank/DDBJ databases">
        <title>Alkalimonas sp., MEB108 novel, alkaliphilic bacterium isolated from Lonar Lake, India.</title>
        <authorList>
            <person name="Joshi A."/>
            <person name="Thite S."/>
        </authorList>
    </citation>
    <scope>NUCLEOTIDE SEQUENCE [LARGE SCALE GENOMIC DNA]</scope>
    <source>
        <strain evidence="2 3">MEB108</strain>
    </source>
</reference>
<organism evidence="2 3">
    <name type="scientific">Alkalimonas cellulosilytica</name>
    <dbReference type="NCBI Taxonomy" id="3058395"/>
    <lineage>
        <taxon>Bacteria</taxon>
        <taxon>Pseudomonadati</taxon>
        <taxon>Pseudomonadota</taxon>
        <taxon>Gammaproteobacteria</taxon>
        <taxon>Alkalimonas</taxon>
    </lineage>
</organism>
<dbReference type="RefSeq" id="WP_330128545.1">
    <property type="nucleotide sequence ID" value="NZ_JAUHLI010000007.1"/>
</dbReference>
<accession>A0ABU7J531</accession>
<proteinExistence type="predicted"/>
<keyword evidence="3" id="KW-1185">Reference proteome</keyword>
<protein>
    <submittedName>
        <fullName evidence="2">DUF3185 family protein</fullName>
    </submittedName>
</protein>
<gene>
    <name evidence="2" type="ORF">QWY20_08255</name>
</gene>